<evidence type="ECO:0000313" key="1">
    <source>
        <dbReference type="EMBL" id="GAC18383.1"/>
    </source>
</evidence>
<accession>K6YP34</accession>
<dbReference type="Proteomes" id="UP000006327">
    <property type="component" value="Unassembled WGS sequence"/>
</dbReference>
<comment type="caution">
    <text evidence="1">The sequence shown here is derived from an EMBL/GenBank/DDBJ whole genome shotgun (WGS) entry which is preliminary data.</text>
</comment>
<dbReference type="EMBL" id="BAEO01000017">
    <property type="protein sequence ID" value="GAC18383.1"/>
    <property type="molecule type" value="Genomic_DNA"/>
</dbReference>
<dbReference type="RefSeq" id="WP_007618180.1">
    <property type="nucleotide sequence ID" value="NZ_BAEO01000017.1"/>
</dbReference>
<proteinExistence type="predicted"/>
<keyword evidence="2" id="KW-1185">Reference proteome</keyword>
<evidence type="ECO:0000313" key="2">
    <source>
        <dbReference type="Proteomes" id="UP000006327"/>
    </source>
</evidence>
<name>K6YP34_9ALTE</name>
<organism evidence="1 2">
    <name type="scientific">Paraglaciecola arctica BSs20135</name>
    <dbReference type="NCBI Taxonomy" id="493475"/>
    <lineage>
        <taxon>Bacteria</taxon>
        <taxon>Pseudomonadati</taxon>
        <taxon>Pseudomonadota</taxon>
        <taxon>Gammaproteobacteria</taxon>
        <taxon>Alteromonadales</taxon>
        <taxon>Alteromonadaceae</taxon>
        <taxon>Paraglaciecola</taxon>
    </lineage>
</organism>
<gene>
    <name evidence="1" type="ORF">GARC_1408</name>
</gene>
<protein>
    <submittedName>
        <fullName evidence="1">Uncharacterized protein</fullName>
    </submittedName>
</protein>
<dbReference type="AlphaFoldDB" id="K6YP34"/>
<sequence length="41" mass="4778">MGLPIQDSHGKTLYQLHMPYDEVVLYGEAMLLTYPRLKARQ</sequence>
<dbReference type="STRING" id="493475.GARC_1408"/>
<reference evidence="1 2" key="1">
    <citation type="journal article" date="2017" name="Antonie Van Leeuwenhoek">
        <title>Rhizobium rhizosphaerae sp. nov., a novel species isolated from rice rhizosphere.</title>
        <authorList>
            <person name="Zhao J.J."/>
            <person name="Zhang J."/>
            <person name="Zhang R.J."/>
            <person name="Zhang C.W."/>
            <person name="Yin H.Q."/>
            <person name="Zhang X.X."/>
        </authorList>
    </citation>
    <scope>NUCLEOTIDE SEQUENCE [LARGE SCALE GENOMIC DNA]</scope>
    <source>
        <strain evidence="1 2">BSs20135</strain>
    </source>
</reference>